<dbReference type="EMBL" id="CAXAMN010000225">
    <property type="protein sequence ID" value="CAK8987106.1"/>
    <property type="molecule type" value="Genomic_DNA"/>
</dbReference>
<keyword evidence="2" id="KW-1185">Reference proteome</keyword>
<comment type="caution">
    <text evidence="1">The sequence shown here is derived from an EMBL/GenBank/DDBJ whole genome shotgun (WGS) entry which is preliminary data.</text>
</comment>
<accession>A0ABP0HA76</accession>
<dbReference type="Proteomes" id="UP001642484">
    <property type="component" value="Unassembled WGS sequence"/>
</dbReference>
<evidence type="ECO:0000313" key="1">
    <source>
        <dbReference type="EMBL" id="CAK8987106.1"/>
    </source>
</evidence>
<organism evidence="1 2">
    <name type="scientific">Durusdinium trenchii</name>
    <dbReference type="NCBI Taxonomy" id="1381693"/>
    <lineage>
        <taxon>Eukaryota</taxon>
        <taxon>Sar</taxon>
        <taxon>Alveolata</taxon>
        <taxon>Dinophyceae</taxon>
        <taxon>Suessiales</taxon>
        <taxon>Symbiodiniaceae</taxon>
        <taxon>Durusdinium</taxon>
    </lineage>
</organism>
<name>A0ABP0HA76_9DINO</name>
<sequence>MPEPSDHRGTKKTGWKAKLVFFAVLWDAKDWATTDAIVSKFQADLAKHPLQPNQAWGRSAQQLVDHYAAGHWDAVPSLLETMKANLHFAREYTRTQNIMNRHGSDARRPDWFDIRTEKATLNQCVESLATASNNHALTLAHGGQKVHNFPAYLTSQDWTLLHADVTVMDLLSALAQRLAHMSVVSLKEHTKHQAVALILKIRNDQGKPAMTPHALHQLQKDFQALHKAATQGVAPGNGTYPPRPNDLGENWLQAACGNDRPECRQISLAPWMKKAPVRNTNLLLQATQCRTNGNVPQDTVAQLAQALLQAQSHRQPQVTFATQAATSQQEVLNNRPAATPMPQALPLTNGPTEQALPLATEPAVPQQKGQPSSNTNGQTLEELEAQAYQAIASKKKTKGMKRPTKRAKLAELLQFSSNLPKHSQSALAAILDKAKKSGIPDLHSGRPLAMYKVITPAAAAAAVEGLQDVLQSRKWKKVWGEVEGKIGLVDWDFKACGGGRGNWLCEVESERWGDNGGKAMQSIAELDVKCVGVAIGEVVLIGNGFKDQRMLENGFQQPFE</sequence>
<protein>
    <submittedName>
        <fullName evidence="1">Uncharacterized protein</fullName>
    </submittedName>
</protein>
<proteinExistence type="predicted"/>
<gene>
    <name evidence="1" type="ORF">CCMP2556_LOCUS749</name>
</gene>
<reference evidence="1 2" key="1">
    <citation type="submission" date="2024-02" db="EMBL/GenBank/DDBJ databases">
        <authorList>
            <person name="Chen Y."/>
            <person name="Shah S."/>
            <person name="Dougan E. K."/>
            <person name="Thang M."/>
            <person name="Chan C."/>
        </authorList>
    </citation>
    <scope>NUCLEOTIDE SEQUENCE [LARGE SCALE GENOMIC DNA]</scope>
</reference>
<evidence type="ECO:0000313" key="2">
    <source>
        <dbReference type="Proteomes" id="UP001642484"/>
    </source>
</evidence>